<protein>
    <submittedName>
        <fullName evidence="1">Uncharacterized protein</fullName>
    </submittedName>
</protein>
<reference evidence="1 2" key="1">
    <citation type="submission" date="2016-10" db="EMBL/GenBank/DDBJ databases">
        <authorList>
            <person name="de Groot N.N."/>
        </authorList>
    </citation>
    <scope>NUCLEOTIDE SEQUENCE [LARGE SCALE GENOMIC DNA]</scope>
    <source>
        <strain evidence="1 2">DSM 23310</strain>
    </source>
</reference>
<keyword evidence="2" id="KW-1185">Reference proteome</keyword>
<dbReference type="OrthoDB" id="1706352at2"/>
<organism evidence="1 2">
    <name type="scientific">Tepidimicrobium xylanilyticum</name>
    <dbReference type="NCBI Taxonomy" id="1123352"/>
    <lineage>
        <taxon>Bacteria</taxon>
        <taxon>Bacillati</taxon>
        <taxon>Bacillota</taxon>
        <taxon>Tissierellia</taxon>
        <taxon>Tissierellales</taxon>
        <taxon>Tepidimicrobiaceae</taxon>
        <taxon>Tepidimicrobium</taxon>
    </lineage>
</organism>
<evidence type="ECO:0000313" key="1">
    <source>
        <dbReference type="EMBL" id="SDW49136.1"/>
    </source>
</evidence>
<dbReference type="EMBL" id="FNNG01000002">
    <property type="protein sequence ID" value="SDW49136.1"/>
    <property type="molecule type" value="Genomic_DNA"/>
</dbReference>
<name>A0A1H2TYY1_9FIRM</name>
<dbReference type="Proteomes" id="UP000198828">
    <property type="component" value="Unassembled WGS sequence"/>
</dbReference>
<dbReference type="SUPFAM" id="SSF50939">
    <property type="entry name" value="Sialidases"/>
    <property type="match status" value="1"/>
</dbReference>
<dbReference type="RefSeq" id="WP_093751175.1">
    <property type="nucleotide sequence ID" value="NZ_BSYN01000014.1"/>
</dbReference>
<gene>
    <name evidence="1" type="ORF">SAMN05660923_00847</name>
</gene>
<sequence length="357" mass="43005">MAYYKDRLSLILDSYENIDLFRLSKGNIIRYHFDRKIKGSKEEHIIKEVFEEYDVTIDEQDTLYIVHQDRDFHLILTLIEKNKRPESIKLTKDPILGIHYLNLFLIENMPHIIYAIPIPKGEKRYRIYHNYFHNGEWLTSIIDRIESKELLKPVEIFNHSNKIFLAYYDKMEEEEIYIREWDKKGNKWQGKIKLTDNKEDKLFLDLVVIESKIHLTYCQYQEGNLVVKYERFNYQYGLAIREVEKILSNPENPQDPILIYYHGKLWVIWVEQDRVHSRYSEDLGNNWSPIYLWNDSIGKTIVRYKYFKLNEADKILNYSFGKIEPEIEFIGFGTLENITEVPLKKKGYPVFKINPKI</sequence>
<dbReference type="InterPro" id="IPR036278">
    <property type="entry name" value="Sialidase_sf"/>
</dbReference>
<dbReference type="AlphaFoldDB" id="A0A1H2TYY1"/>
<accession>A0A1H2TYY1</accession>
<evidence type="ECO:0000313" key="2">
    <source>
        <dbReference type="Proteomes" id="UP000198828"/>
    </source>
</evidence>
<proteinExistence type="predicted"/>